<name>A0A9W9YR32_9CNID</name>
<evidence type="ECO:0000313" key="2">
    <source>
        <dbReference type="Proteomes" id="UP001163046"/>
    </source>
</evidence>
<organism evidence="1 2">
    <name type="scientific">Desmophyllum pertusum</name>
    <dbReference type="NCBI Taxonomy" id="174260"/>
    <lineage>
        <taxon>Eukaryota</taxon>
        <taxon>Metazoa</taxon>
        <taxon>Cnidaria</taxon>
        <taxon>Anthozoa</taxon>
        <taxon>Hexacorallia</taxon>
        <taxon>Scleractinia</taxon>
        <taxon>Caryophylliina</taxon>
        <taxon>Caryophylliidae</taxon>
        <taxon>Desmophyllum</taxon>
    </lineage>
</organism>
<dbReference type="OrthoDB" id="5953876at2759"/>
<dbReference type="Proteomes" id="UP001163046">
    <property type="component" value="Unassembled WGS sequence"/>
</dbReference>
<evidence type="ECO:0000313" key="1">
    <source>
        <dbReference type="EMBL" id="KAJ7363495.1"/>
    </source>
</evidence>
<gene>
    <name evidence="1" type="ORF">OS493_009650</name>
</gene>
<protein>
    <submittedName>
        <fullName evidence="1">Uncharacterized protein</fullName>
    </submittedName>
</protein>
<reference evidence="1" key="1">
    <citation type="submission" date="2023-01" db="EMBL/GenBank/DDBJ databases">
        <title>Genome assembly of the deep-sea coral Lophelia pertusa.</title>
        <authorList>
            <person name="Herrera S."/>
            <person name="Cordes E."/>
        </authorList>
    </citation>
    <scope>NUCLEOTIDE SEQUENCE</scope>
    <source>
        <strain evidence="1">USNM1676648</strain>
        <tissue evidence="1">Polyp</tissue>
    </source>
</reference>
<dbReference type="EMBL" id="MU827305">
    <property type="protein sequence ID" value="KAJ7363495.1"/>
    <property type="molecule type" value="Genomic_DNA"/>
</dbReference>
<accession>A0A9W9YR32</accession>
<dbReference type="AlphaFoldDB" id="A0A9W9YR32"/>
<proteinExistence type="predicted"/>
<sequence length="94" mass="10979">MTTALLAHDIDGALVDNYVIAHSLNLIQDEPIRIERYIDHANHFMEWCCLKIRQSSRRCLRQFLHNHPHETFEIIAAYLCATEESKTDDREPSS</sequence>
<keyword evidence="2" id="KW-1185">Reference proteome</keyword>
<comment type="caution">
    <text evidence="1">The sequence shown here is derived from an EMBL/GenBank/DDBJ whole genome shotgun (WGS) entry which is preliminary data.</text>
</comment>